<dbReference type="SUPFAM" id="SSF52949">
    <property type="entry name" value="Macro domain-like"/>
    <property type="match status" value="1"/>
</dbReference>
<sequence length="149" mass="16900">MKEVNSNLWDSNADIIVITTNGATRKDGAAIMGRGVALQAKQRYPGIEHVLGRLIRENGNHVSLITGNIPKIVSFPVKHHWRERADLKLINQSVIELVQLVDRGTSFFQKYLTVALPRPGCGNGRLRWEEVRSIIRLILDDRFTIYNND</sequence>
<dbReference type="InterPro" id="IPR043472">
    <property type="entry name" value="Macro_dom-like"/>
</dbReference>
<dbReference type="Gene3D" id="3.40.220.10">
    <property type="entry name" value="Leucine Aminopeptidase, subunit E, domain 1"/>
    <property type="match status" value="1"/>
</dbReference>
<comment type="caution">
    <text evidence="1">The sequence shown here is derived from an EMBL/GenBank/DDBJ whole genome shotgun (WGS) entry which is preliminary data.</text>
</comment>
<dbReference type="AlphaFoldDB" id="A0A0F9VU59"/>
<organism evidence="1">
    <name type="scientific">marine sediment metagenome</name>
    <dbReference type="NCBI Taxonomy" id="412755"/>
    <lineage>
        <taxon>unclassified sequences</taxon>
        <taxon>metagenomes</taxon>
        <taxon>ecological metagenomes</taxon>
    </lineage>
</organism>
<protein>
    <recommendedName>
        <fullName evidence="2">Macro domain-containing protein</fullName>
    </recommendedName>
</protein>
<name>A0A0F9VU59_9ZZZZ</name>
<dbReference type="GO" id="GO:0140291">
    <property type="term" value="P:peptidyl-glutamate ADP-deribosylation"/>
    <property type="evidence" value="ECO:0007669"/>
    <property type="project" value="TreeGrafter"/>
</dbReference>
<accession>A0A0F9VU59</accession>
<dbReference type="InterPro" id="IPR050892">
    <property type="entry name" value="ADP-ribose_metab_enzymes"/>
</dbReference>
<proteinExistence type="predicted"/>
<dbReference type="EMBL" id="LAZR01000429">
    <property type="protein sequence ID" value="KKN69263.1"/>
    <property type="molecule type" value="Genomic_DNA"/>
</dbReference>
<dbReference type="PANTHER" id="PTHR12521:SF0">
    <property type="entry name" value="ADP-RIBOSE GLYCOHYDROLASE OARD1"/>
    <property type="match status" value="1"/>
</dbReference>
<reference evidence="1" key="1">
    <citation type="journal article" date="2015" name="Nature">
        <title>Complex archaea that bridge the gap between prokaryotes and eukaryotes.</title>
        <authorList>
            <person name="Spang A."/>
            <person name="Saw J.H."/>
            <person name="Jorgensen S.L."/>
            <person name="Zaremba-Niedzwiedzka K."/>
            <person name="Martijn J."/>
            <person name="Lind A.E."/>
            <person name="van Eijk R."/>
            <person name="Schleper C."/>
            <person name="Guy L."/>
            <person name="Ettema T.J."/>
        </authorList>
    </citation>
    <scope>NUCLEOTIDE SEQUENCE</scope>
</reference>
<evidence type="ECO:0000313" key="1">
    <source>
        <dbReference type="EMBL" id="KKN69263.1"/>
    </source>
</evidence>
<dbReference type="PANTHER" id="PTHR12521">
    <property type="entry name" value="PROTEIN C6ORF130"/>
    <property type="match status" value="1"/>
</dbReference>
<gene>
    <name evidence="1" type="ORF">LCGC14_0442580</name>
</gene>
<evidence type="ECO:0008006" key="2">
    <source>
        <dbReference type="Google" id="ProtNLM"/>
    </source>
</evidence>